<evidence type="ECO:0000313" key="3">
    <source>
        <dbReference type="Proteomes" id="UP000298663"/>
    </source>
</evidence>
<dbReference type="AlphaFoldDB" id="A0A4U5NCW9"/>
<organism evidence="2 3">
    <name type="scientific">Steinernema carpocapsae</name>
    <name type="common">Entomopathogenic nematode</name>
    <dbReference type="NCBI Taxonomy" id="34508"/>
    <lineage>
        <taxon>Eukaryota</taxon>
        <taxon>Metazoa</taxon>
        <taxon>Ecdysozoa</taxon>
        <taxon>Nematoda</taxon>
        <taxon>Chromadorea</taxon>
        <taxon>Rhabditida</taxon>
        <taxon>Tylenchina</taxon>
        <taxon>Panagrolaimomorpha</taxon>
        <taxon>Strongyloidoidea</taxon>
        <taxon>Steinernematidae</taxon>
        <taxon>Steinernema</taxon>
    </lineage>
</organism>
<protein>
    <submittedName>
        <fullName evidence="2">Uncharacterized protein</fullName>
    </submittedName>
</protein>
<comment type="caution">
    <text evidence="2">The sequence shown here is derived from an EMBL/GenBank/DDBJ whole genome shotgun (WGS) entry which is preliminary data.</text>
</comment>
<dbReference type="OrthoDB" id="5858982at2759"/>
<sequence length="580" mass="64400">MELSPERSKVPIFLLAGSLESTTNVAPRRFGGCTEVRRIQVCPDPRMELRKGINGIKHIGNFGSSVSRLPLIDVFGAFFAPVCRIFRERESLNCLPEQTTGRGGYQGDQPSVQIIVNKDRGVGNEDTSEIREKPEKRVDGRRMMNGFEERLPPRNFYQIVYVQGASRTVIGSSSVFYVERALGKMPEAKHKMVVVHEDKFSACMLRNLFCGVSNGVEATSNSASETKSALLIEGDGVGQIVDAVETQQPLCDQGPGAYECIKRYITEVLRQPFGSGEPDRSASMYEIGSFSNSMNNNIESKSVHDHYQKLIAQLTMSNSSLHRENEMLKSQVQRMSMQLQDHVDHLSSVYYSMHKYGYTALELPDGERVNLAKYRGVMLNFVGGYAAPQYHTKKHLEINDLNDLADSLSKRNGAFNTEKEELKTAMLKCLTKSPKKSDVDDYVNWLNDNSTPKTPPKPLKQLQFVENVVVQSVNDDRRSRKERENSEEIQKSVRFTPPADPSTSSPAEKEPAKNGAKVSGGNKPVKNGKHRASSVSSKSSGFAGAQKLSTGNGKSGGNRRSLANLSYMRAASRSPRRNLL</sequence>
<evidence type="ECO:0000256" key="1">
    <source>
        <dbReference type="SAM" id="MobiDB-lite"/>
    </source>
</evidence>
<evidence type="ECO:0000313" key="2">
    <source>
        <dbReference type="EMBL" id="TKR80311.1"/>
    </source>
</evidence>
<gene>
    <name evidence="2" type="ORF">L596_014400</name>
</gene>
<reference evidence="2 3" key="1">
    <citation type="journal article" date="2015" name="Genome Biol.">
        <title>Comparative genomics of Steinernema reveals deeply conserved gene regulatory networks.</title>
        <authorList>
            <person name="Dillman A.R."/>
            <person name="Macchietto M."/>
            <person name="Porter C.F."/>
            <person name="Rogers A."/>
            <person name="Williams B."/>
            <person name="Antoshechkin I."/>
            <person name="Lee M.M."/>
            <person name="Goodwin Z."/>
            <person name="Lu X."/>
            <person name="Lewis E.E."/>
            <person name="Goodrich-Blair H."/>
            <person name="Stock S.P."/>
            <person name="Adams B.J."/>
            <person name="Sternberg P.W."/>
            <person name="Mortazavi A."/>
        </authorList>
    </citation>
    <scope>NUCLEOTIDE SEQUENCE [LARGE SCALE GENOMIC DNA]</scope>
    <source>
        <strain evidence="2 3">ALL</strain>
    </source>
</reference>
<accession>A0A4U5NCW9</accession>
<reference evidence="2 3" key="2">
    <citation type="journal article" date="2019" name="G3 (Bethesda)">
        <title>Hybrid Assembly of the Genome of the Entomopathogenic Nematode Steinernema carpocapsae Identifies the X-Chromosome.</title>
        <authorList>
            <person name="Serra L."/>
            <person name="Macchietto M."/>
            <person name="Macias-Munoz A."/>
            <person name="McGill C.J."/>
            <person name="Rodriguez I.M."/>
            <person name="Rodriguez B."/>
            <person name="Murad R."/>
            <person name="Mortazavi A."/>
        </authorList>
    </citation>
    <scope>NUCLEOTIDE SEQUENCE [LARGE SCALE GENOMIC DNA]</scope>
    <source>
        <strain evidence="2 3">ALL</strain>
    </source>
</reference>
<proteinExistence type="predicted"/>
<feature type="compositionally biased region" description="Basic and acidic residues" evidence="1">
    <location>
        <begin position="474"/>
        <end position="491"/>
    </location>
</feature>
<dbReference type="EMBL" id="AZBU02000004">
    <property type="protein sequence ID" value="TKR80311.1"/>
    <property type="molecule type" value="Genomic_DNA"/>
</dbReference>
<keyword evidence="3" id="KW-1185">Reference proteome</keyword>
<dbReference type="Proteomes" id="UP000298663">
    <property type="component" value="Unassembled WGS sequence"/>
</dbReference>
<feature type="region of interest" description="Disordered" evidence="1">
    <location>
        <begin position="473"/>
        <end position="580"/>
    </location>
</feature>
<name>A0A4U5NCW9_STECR</name>